<dbReference type="InterPro" id="IPR016152">
    <property type="entry name" value="PTrfase/Anion_transptr"/>
</dbReference>
<dbReference type="InterPro" id="IPR002178">
    <property type="entry name" value="PTS_EIIA_type-2_dom"/>
</dbReference>
<keyword evidence="2" id="KW-0813">Transport</keyword>
<protein>
    <submittedName>
        <fullName evidence="2">PTS sugar transporter subunit IIA</fullName>
    </submittedName>
</protein>
<evidence type="ECO:0000313" key="3">
    <source>
        <dbReference type="Proteomes" id="UP000563349"/>
    </source>
</evidence>
<evidence type="ECO:0000313" key="2">
    <source>
        <dbReference type="EMBL" id="NYS49738.1"/>
    </source>
</evidence>
<feature type="domain" description="PTS EIIA type-2" evidence="1">
    <location>
        <begin position="1"/>
        <end position="61"/>
    </location>
</feature>
<dbReference type="Proteomes" id="UP000563349">
    <property type="component" value="Unassembled WGS sequence"/>
</dbReference>
<dbReference type="AlphaFoldDB" id="A0A7Z0LE08"/>
<gene>
    <name evidence="2" type="ORF">HZY93_07215</name>
</gene>
<dbReference type="Gene3D" id="3.40.930.10">
    <property type="entry name" value="Mannitol-specific EII, Chain A"/>
    <property type="match status" value="1"/>
</dbReference>
<comment type="caution">
    <text evidence="2">The sequence shown here is derived from an EMBL/GenBank/DDBJ whole genome shotgun (WGS) entry which is preliminary data.</text>
</comment>
<name>A0A7Z0LE08_9STRE</name>
<reference evidence="2 3" key="1">
    <citation type="submission" date="2020-07" db="EMBL/GenBank/DDBJ databases">
        <title>MOT database genomes.</title>
        <authorList>
            <person name="Joseph S."/>
            <person name="Aduse-Opoku J."/>
            <person name="Hashim A."/>
            <person name="Wade W."/>
            <person name="Curtis M."/>
        </authorList>
    </citation>
    <scope>NUCLEOTIDE SEQUENCE [LARGE SCALE GENOMIC DNA]</scope>
    <source>
        <strain evidence="2 3">CCW311</strain>
    </source>
</reference>
<keyword evidence="3" id="KW-1185">Reference proteome</keyword>
<organism evidence="2 3">
    <name type="scientific">Streptococcus danieliae</name>
    <dbReference type="NCBI Taxonomy" id="747656"/>
    <lineage>
        <taxon>Bacteria</taxon>
        <taxon>Bacillati</taxon>
        <taxon>Bacillota</taxon>
        <taxon>Bacilli</taxon>
        <taxon>Lactobacillales</taxon>
        <taxon>Streptococcaceae</taxon>
        <taxon>Streptococcus</taxon>
    </lineage>
</organism>
<evidence type="ECO:0000259" key="1">
    <source>
        <dbReference type="PROSITE" id="PS51094"/>
    </source>
</evidence>
<dbReference type="SUPFAM" id="SSF55804">
    <property type="entry name" value="Phoshotransferase/anion transport protein"/>
    <property type="match status" value="1"/>
</dbReference>
<dbReference type="PROSITE" id="PS51094">
    <property type="entry name" value="PTS_EIIA_TYPE_2"/>
    <property type="match status" value="1"/>
</dbReference>
<proteinExistence type="predicted"/>
<sequence>MKFSDDPKHPISLLICIAAIDNHTHLRALSHLTKILRDPENIGQLVGAQQFTDIQALLKEEQ</sequence>
<dbReference type="EMBL" id="JACBYG010000110">
    <property type="protein sequence ID" value="NYS49738.1"/>
    <property type="molecule type" value="Genomic_DNA"/>
</dbReference>
<dbReference type="Pfam" id="PF00359">
    <property type="entry name" value="PTS_EIIA_2"/>
    <property type="match status" value="1"/>
</dbReference>
<keyword evidence="2" id="KW-0762">Sugar transport</keyword>
<accession>A0A7Z0LE08</accession>